<dbReference type="Proteomes" id="UP000692954">
    <property type="component" value="Unassembled WGS sequence"/>
</dbReference>
<reference evidence="2" key="1">
    <citation type="submission" date="2021-01" db="EMBL/GenBank/DDBJ databases">
        <authorList>
            <consortium name="Genoscope - CEA"/>
            <person name="William W."/>
        </authorList>
    </citation>
    <scope>NUCLEOTIDE SEQUENCE</scope>
</reference>
<dbReference type="EMBL" id="CAJJDN010000143">
    <property type="protein sequence ID" value="CAD8123148.1"/>
    <property type="molecule type" value="Genomic_DNA"/>
</dbReference>
<sequence>MSYRQKRVKPGRPSKTNQQENEEMLRSSDDDNEYIADDSDCEKIFSLFARQSSYKNITKTGPTKAKKADEEQLGEVAENIKKALEELQIENLQFFFLSNKKRNYEFQGEKLVDKTQYKLINENLFDQQFKTLIHKMNIVNKELSEEFIDVLQEILIQYSTLTIQEEDSKSVIDKIILHIQNPENKEKFKYLLNWQKLKNITKETRMKRAFEDLEEKRNEINKKTSDKVKRKHQEFIDSQKRELDEENTLEPLLYLITKLVEAFCKIMGR</sequence>
<accession>A0A8S1R5P8</accession>
<proteinExistence type="predicted"/>
<keyword evidence="3" id="KW-1185">Reference proteome</keyword>
<evidence type="ECO:0000256" key="1">
    <source>
        <dbReference type="SAM" id="MobiDB-lite"/>
    </source>
</evidence>
<name>A0A8S1R5P8_9CILI</name>
<dbReference type="OrthoDB" id="300460at2759"/>
<evidence type="ECO:0000313" key="2">
    <source>
        <dbReference type="EMBL" id="CAD8123148.1"/>
    </source>
</evidence>
<feature type="compositionally biased region" description="Basic residues" evidence="1">
    <location>
        <begin position="1"/>
        <end position="12"/>
    </location>
</feature>
<gene>
    <name evidence="2" type="ORF">PSON_ATCC_30995.1.T1430028</name>
</gene>
<organism evidence="2 3">
    <name type="scientific">Paramecium sonneborni</name>
    <dbReference type="NCBI Taxonomy" id="65129"/>
    <lineage>
        <taxon>Eukaryota</taxon>
        <taxon>Sar</taxon>
        <taxon>Alveolata</taxon>
        <taxon>Ciliophora</taxon>
        <taxon>Intramacronucleata</taxon>
        <taxon>Oligohymenophorea</taxon>
        <taxon>Peniculida</taxon>
        <taxon>Parameciidae</taxon>
        <taxon>Paramecium</taxon>
    </lineage>
</organism>
<dbReference type="AlphaFoldDB" id="A0A8S1R5P8"/>
<evidence type="ECO:0000313" key="3">
    <source>
        <dbReference type="Proteomes" id="UP000692954"/>
    </source>
</evidence>
<protein>
    <submittedName>
        <fullName evidence="2">Uncharacterized protein</fullName>
    </submittedName>
</protein>
<comment type="caution">
    <text evidence="2">The sequence shown here is derived from an EMBL/GenBank/DDBJ whole genome shotgun (WGS) entry which is preliminary data.</text>
</comment>
<feature type="region of interest" description="Disordered" evidence="1">
    <location>
        <begin position="1"/>
        <end position="33"/>
    </location>
</feature>